<evidence type="ECO:0000313" key="2">
    <source>
        <dbReference type="Proteomes" id="UP000231134"/>
    </source>
</evidence>
<sequence>MANGNEIAAAQGRALQAATSSGIPMMSIADLKTRAGMVQRLKQEIMVDGVHMGKIPGCGDKPTLLKNGAELLCMAFRLAPDTKAEITDLGEGHREYMVTTTISSQATGEIIATGIGSCSTKESKYRYRGTERENTGRPVPKEYWSAKKAGSPTAQGILGGPGYVAAKDENGNWTIFRKGSTRLENPDIADTYNTVLKMAAKRSLVDAVLKATGGSCAFTQDLEDMKGNAAAGGYDLGEGDRQAYGRQQGRNAHPQEQEWAPAYEEDGYSAQPEYAEAAYDDAAAQAQAQDAVHEQAEIPLPEATELPKTRKPAAPSSQARIANFIAWIGRQKAVKGADAVADCLGRLGFESEKEVKAADLKKVSDAVAALPDATEAKG</sequence>
<organism evidence="1 2">
    <name type="scientific">Hallerella succinigenes</name>
    <dbReference type="NCBI Taxonomy" id="1896222"/>
    <lineage>
        <taxon>Bacteria</taxon>
        <taxon>Pseudomonadati</taxon>
        <taxon>Fibrobacterota</taxon>
        <taxon>Fibrobacteria</taxon>
        <taxon>Fibrobacterales</taxon>
        <taxon>Fibrobacteraceae</taxon>
        <taxon>Hallerella</taxon>
    </lineage>
</organism>
<comment type="caution">
    <text evidence="1">The sequence shown here is derived from an EMBL/GenBank/DDBJ whole genome shotgun (WGS) entry which is preliminary data.</text>
</comment>
<name>A0A2M9A9K9_9BACT</name>
<dbReference type="Proteomes" id="UP000231134">
    <property type="component" value="Unassembled WGS sequence"/>
</dbReference>
<reference evidence="1 2" key="1">
    <citation type="submission" date="2017-11" db="EMBL/GenBank/DDBJ databases">
        <title>Animal gut microbial communities from fecal samples from Wisconsin, USA.</title>
        <authorList>
            <person name="Neumann A."/>
        </authorList>
    </citation>
    <scope>NUCLEOTIDE SEQUENCE [LARGE SCALE GENOMIC DNA]</scope>
    <source>
        <strain evidence="1 2">UWS3</strain>
    </source>
</reference>
<evidence type="ECO:0000313" key="1">
    <source>
        <dbReference type="EMBL" id="PJJ42368.1"/>
    </source>
</evidence>
<dbReference type="EMBL" id="PGEX01000001">
    <property type="protein sequence ID" value="PJJ42368.1"/>
    <property type="molecule type" value="Genomic_DNA"/>
</dbReference>
<protein>
    <submittedName>
        <fullName evidence="1">Uncharacterized protein</fullName>
    </submittedName>
</protein>
<proteinExistence type="predicted"/>
<dbReference type="OrthoDB" id="6154571at2"/>
<gene>
    <name evidence="1" type="ORF">BGX16_2394</name>
</gene>
<keyword evidence="2" id="KW-1185">Reference proteome</keyword>
<accession>A0A2M9A9K9</accession>
<dbReference type="AlphaFoldDB" id="A0A2M9A9K9"/>
<dbReference type="RefSeq" id="WP_100426226.1">
    <property type="nucleotide sequence ID" value="NZ_PGEX01000001.1"/>
</dbReference>